<feature type="region of interest" description="Disordered" evidence="2">
    <location>
        <begin position="1"/>
        <end position="26"/>
    </location>
</feature>
<keyword evidence="5" id="KW-1185">Reference proteome</keyword>
<evidence type="ECO:0000313" key="5">
    <source>
        <dbReference type="Proteomes" id="UP000054404"/>
    </source>
</evidence>
<dbReference type="EMBL" id="LNIZ01000001">
    <property type="protein sequence ID" value="KTF04899.1"/>
    <property type="molecule type" value="Genomic_DNA"/>
</dbReference>
<evidence type="ECO:0000259" key="3">
    <source>
        <dbReference type="PROSITE" id="PS50164"/>
    </source>
</evidence>
<dbReference type="InterPro" id="IPR013520">
    <property type="entry name" value="Ribonucl_H"/>
</dbReference>
<dbReference type="InterPro" id="IPR036397">
    <property type="entry name" value="RNaseH_sf"/>
</dbReference>
<dbReference type="NCBIfam" id="NF005905">
    <property type="entry name" value="PRK07883.1-3"/>
    <property type="match status" value="1"/>
</dbReference>
<dbReference type="PATRIC" id="fig|59561.3.peg.201"/>
<keyword evidence="1" id="KW-0378">Hydrolase</keyword>
<dbReference type="FunFam" id="3.30.420.10:FF:000045">
    <property type="entry name" value="3'-5' exonuclease DinG"/>
    <property type="match status" value="1"/>
</dbReference>
<name>A0A0W1KMD2_9ACTO</name>
<dbReference type="PROSITE" id="PS50164">
    <property type="entry name" value="GIY_YIG"/>
    <property type="match status" value="1"/>
</dbReference>
<dbReference type="CDD" id="cd10434">
    <property type="entry name" value="GIY-YIG_UvrC_Cho"/>
    <property type="match status" value="1"/>
</dbReference>
<dbReference type="InterPro" id="IPR035901">
    <property type="entry name" value="GIY-YIG_endonuc_sf"/>
</dbReference>
<dbReference type="Gene3D" id="3.30.420.10">
    <property type="entry name" value="Ribonuclease H-like superfamily/Ribonuclease H"/>
    <property type="match status" value="1"/>
</dbReference>
<keyword evidence="1" id="KW-0540">Nuclease</keyword>
<dbReference type="Gene3D" id="3.40.1440.10">
    <property type="entry name" value="GIY-YIG endonuclease"/>
    <property type="match status" value="1"/>
</dbReference>
<dbReference type="GO" id="GO:0009380">
    <property type="term" value="C:excinuclease repair complex"/>
    <property type="evidence" value="ECO:0007669"/>
    <property type="project" value="TreeGrafter"/>
</dbReference>
<dbReference type="SUPFAM" id="SSF53098">
    <property type="entry name" value="Ribonuclease H-like"/>
    <property type="match status" value="1"/>
</dbReference>
<dbReference type="SUPFAM" id="SSF82771">
    <property type="entry name" value="GIY-YIG endonuclease"/>
    <property type="match status" value="1"/>
</dbReference>
<dbReference type="OrthoDB" id="9803913at2"/>
<dbReference type="InterPro" id="IPR006054">
    <property type="entry name" value="DnaQ"/>
</dbReference>
<dbReference type="Proteomes" id="UP000054404">
    <property type="component" value="Unassembled WGS sequence"/>
</dbReference>
<protein>
    <submittedName>
        <fullName evidence="4">DNA polymerase III PolC-type</fullName>
        <ecNumber evidence="4">2.7.7.7</ecNumber>
    </submittedName>
</protein>
<dbReference type="PANTHER" id="PTHR30562:SF1">
    <property type="entry name" value="UVRABC SYSTEM PROTEIN C"/>
    <property type="match status" value="1"/>
</dbReference>
<evidence type="ECO:0000313" key="4">
    <source>
        <dbReference type="EMBL" id="KTF04899.1"/>
    </source>
</evidence>
<dbReference type="Pfam" id="PF00929">
    <property type="entry name" value="RNase_T"/>
    <property type="match status" value="1"/>
</dbReference>
<reference evidence="4 5" key="1">
    <citation type="submission" date="2015-11" db="EMBL/GenBank/DDBJ databases">
        <title>Draft Genome Sequence of the Type Strain Trueperella bernardiae LCDC 89-0504T, Isolated from Blood Culture.</title>
        <authorList>
            <person name="Bernier A.-M."/>
            <person name="Bernard K."/>
        </authorList>
    </citation>
    <scope>NUCLEOTIDE SEQUENCE [LARGE SCALE GENOMIC DNA]</scope>
    <source>
        <strain evidence="4 5">LCDC 89-0504</strain>
    </source>
</reference>
<dbReference type="GO" id="GO:0006289">
    <property type="term" value="P:nucleotide-excision repair"/>
    <property type="evidence" value="ECO:0007669"/>
    <property type="project" value="InterPro"/>
</dbReference>
<organism evidence="4 5">
    <name type="scientific">Trueperella bernardiae</name>
    <dbReference type="NCBI Taxonomy" id="59561"/>
    <lineage>
        <taxon>Bacteria</taxon>
        <taxon>Bacillati</taxon>
        <taxon>Actinomycetota</taxon>
        <taxon>Actinomycetes</taxon>
        <taxon>Actinomycetales</taxon>
        <taxon>Actinomycetaceae</taxon>
        <taxon>Trueperella</taxon>
    </lineage>
</organism>
<dbReference type="GO" id="GO:0003887">
    <property type="term" value="F:DNA-directed DNA polymerase activity"/>
    <property type="evidence" value="ECO:0007669"/>
    <property type="project" value="UniProtKB-EC"/>
</dbReference>
<comment type="caution">
    <text evidence="4">The sequence shown here is derived from an EMBL/GenBank/DDBJ whole genome shotgun (WGS) entry which is preliminary data.</text>
</comment>
<dbReference type="CDD" id="cd06127">
    <property type="entry name" value="DEDDh"/>
    <property type="match status" value="1"/>
</dbReference>
<evidence type="ECO:0000256" key="2">
    <source>
        <dbReference type="SAM" id="MobiDB-lite"/>
    </source>
</evidence>
<dbReference type="RefSeq" id="WP_062612311.1">
    <property type="nucleotide sequence ID" value="NZ_LNIZ01000001.1"/>
</dbReference>
<dbReference type="InterPro" id="IPR050066">
    <property type="entry name" value="UvrABC_protein_C"/>
</dbReference>
<dbReference type="NCBIfam" id="TIGR00573">
    <property type="entry name" value="dnaq"/>
    <property type="match status" value="1"/>
</dbReference>
<dbReference type="GO" id="GO:0003677">
    <property type="term" value="F:DNA binding"/>
    <property type="evidence" value="ECO:0007669"/>
    <property type="project" value="InterPro"/>
</dbReference>
<dbReference type="InterPro" id="IPR012337">
    <property type="entry name" value="RNaseH-like_sf"/>
</dbReference>
<dbReference type="SMART" id="SM00465">
    <property type="entry name" value="GIYc"/>
    <property type="match status" value="1"/>
</dbReference>
<dbReference type="GO" id="GO:0006260">
    <property type="term" value="P:DNA replication"/>
    <property type="evidence" value="ECO:0007669"/>
    <property type="project" value="InterPro"/>
</dbReference>
<dbReference type="AlphaFoldDB" id="A0A0W1KMD2"/>
<accession>A0A0W1KMD2</accession>
<dbReference type="SMART" id="SM00479">
    <property type="entry name" value="EXOIII"/>
    <property type="match status" value="1"/>
</dbReference>
<dbReference type="InterPro" id="IPR047296">
    <property type="entry name" value="GIY-YIG_UvrC_Cho"/>
</dbReference>
<dbReference type="EC" id="2.7.7.7" evidence="4"/>
<dbReference type="STRING" id="59561.AQZ59_00202"/>
<feature type="domain" description="GIY-YIG" evidence="3">
    <location>
        <begin position="245"/>
        <end position="323"/>
    </location>
</feature>
<gene>
    <name evidence="4" type="primary">polC_1</name>
    <name evidence="4" type="ORF">AQZ59_00202</name>
</gene>
<dbReference type="InterPro" id="IPR000305">
    <property type="entry name" value="GIY-YIG_endonuc"/>
</dbReference>
<dbReference type="PANTHER" id="PTHR30562">
    <property type="entry name" value="UVRC/OXIDOREDUCTASE"/>
    <property type="match status" value="1"/>
</dbReference>
<keyword evidence="4" id="KW-0548">Nucleotidyltransferase</keyword>
<dbReference type="NCBIfam" id="NF005907">
    <property type="entry name" value="PRK07883.1-5"/>
    <property type="match status" value="1"/>
</dbReference>
<keyword evidence="4" id="KW-0808">Transferase</keyword>
<dbReference type="GO" id="GO:0004527">
    <property type="term" value="F:exonuclease activity"/>
    <property type="evidence" value="ECO:0007669"/>
    <property type="project" value="UniProtKB-KW"/>
</dbReference>
<keyword evidence="1" id="KW-0269">Exonuclease</keyword>
<evidence type="ECO:0000256" key="1">
    <source>
        <dbReference type="ARBA" id="ARBA00022839"/>
    </source>
</evidence>
<proteinExistence type="predicted"/>
<sequence>MTELHPGRSLDLTPRHAHREGAPPPAPVQLALDELGPSLFDVTFVVVDLETTGGRPGLNSITEFGAVKVRGGDVIEEFTSLVNPRVPIPANITMLTGITNSMVALAPDLAEVMAGFLRFVGTEPAVFVAHNARFDISHLKGACSELGYSFPAHPVIDTVRLARKVFTRDETPNYKLATLARVCGAEVQPTHRALDDARATVDLLHAILSRLGGIGVTHLADLMTATDPVPAKRRARAHLADGLPRGTGVYRFIGPGSEVLYVGTSVNVYKRVRQYFTAAERRARMAEMVDLAVSVEATATATQLEASVLEVRLINELDPPYNRRSRRSAQRPWLALTSEPFPRLKVTRKVRFDQLGQVLGPFGSAKQASRAVELLQAATGLRECTPRLPATPDGRPACHLHELGKCDAPCLTGAPQEQAVAAVSSALAGNVAPAAAHALAKIRSLAAEARYEQAAGERDRLYALVGGAKSLEELRSLVGNPRIVAARRGRRGFDVVVIDYGMLRASAATRPGEDPEALGAWLDAATEQLPVPELAAHVTADEVRLLSTWLMHEDVRLIKVARPELLTRSLAGGYAVALPLLPQSRAEE</sequence>